<dbReference type="Proteomes" id="UP000471298">
    <property type="component" value="Unassembled WGS sequence"/>
</dbReference>
<dbReference type="Pfam" id="PF13662">
    <property type="entry name" value="Toprim_4"/>
    <property type="match status" value="1"/>
</dbReference>
<keyword evidence="4 7" id="KW-0862">Zinc</keyword>
<evidence type="ECO:0000256" key="4">
    <source>
        <dbReference type="ARBA" id="ARBA00022833"/>
    </source>
</evidence>
<dbReference type="PANTHER" id="PTHR30446:SF0">
    <property type="entry name" value="RECOMBINATION PROTEIN RECR"/>
    <property type="match status" value="1"/>
</dbReference>
<evidence type="ECO:0000256" key="1">
    <source>
        <dbReference type="ARBA" id="ARBA00022723"/>
    </source>
</evidence>
<keyword evidence="6 7" id="KW-0234">DNA repair</keyword>
<dbReference type="InParanoid" id="A0A6N7EWI4"/>
<dbReference type="Pfam" id="PF02132">
    <property type="entry name" value="RecR_ZnF"/>
    <property type="match status" value="1"/>
</dbReference>
<evidence type="ECO:0000256" key="2">
    <source>
        <dbReference type="ARBA" id="ARBA00022763"/>
    </source>
</evidence>
<dbReference type="RefSeq" id="WP_152809375.1">
    <property type="nucleotide sequence ID" value="NZ_WHNW01000003.1"/>
</dbReference>
<dbReference type="Pfam" id="PF21176">
    <property type="entry name" value="RecR_HhH"/>
    <property type="match status" value="1"/>
</dbReference>
<dbReference type="InterPro" id="IPR015967">
    <property type="entry name" value="Rcmb_RecR_Znf"/>
</dbReference>
<dbReference type="InterPro" id="IPR006171">
    <property type="entry name" value="TOPRIM_dom"/>
</dbReference>
<feature type="zinc finger region" description="C4-type" evidence="7">
    <location>
        <begin position="56"/>
        <end position="71"/>
    </location>
</feature>
<dbReference type="InterPro" id="IPR023627">
    <property type="entry name" value="Rcmb_RecR"/>
</dbReference>
<dbReference type="CDD" id="cd01025">
    <property type="entry name" value="TOPRIM_recR"/>
    <property type="match status" value="1"/>
</dbReference>
<keyword evidence="3 7" id="KW-0863">Zinc-finger</keyword>
<evidence type="ECO:0000256" key="5">
    <source>
        <dbReference type="ARBA" id="ARBA00023172"/>
    </source>
</evidence>
<dbReference type="AlphaFoldDB" id="A0A6N7EWI4"/>
<evidence type="ECO:0000256" key="7">
    <source>
        <dbReference type="HAMAP-Rule" id="MF_00017"/>
    </source>
</evidence>
<name>A0A6N7EWI4_9GAMM</name>
<dbReference type="FunCoup" id="A0A6N7EWI4">
    <property type="interactions" value="218"/>
</dbReference>
<protein>
    <recommendedName>
        <fullName evidence="7">Recombination protein RecR</fullName>
    </recommendedName>
</protein>
<evidence type="ECO:0000256" key="3">
    <source>
        <dbReference type="ARBA" id="ARBA00022771"/>
    </source>
</evidence>
<dbReference type="InterPro" id="IPR034137">
    <property type="entry name" value="TOPRIM_RecR"/>
</dbReference>
<dbReference type="GO" id="GO:0008270">
    <property type="term" value="F:zinc ion binding"/>
    <property type="evidence" value="ECO:0007669"/>
    <property type="project" value="UniProtKB-KW"/>
</dbReference>
<dbReference type="PROSITE" id="PS01300">
    <property type="entry name" value="RECR"/>
    <property type="match status" value="1"/>
</dbReference>
<keyword evidence="2 7" id="KW-0227">DNA damage</keyword>
<proteinExistence type="inferred from homology"/>
<keyword evidence="1 7" id="KW-0479">Metal-binding</keyword>
<dbReference type="EMBL" id="WHNW01000003">
    <property type="protein sequence ID" value="MPV85779.1"/>
    <property type="molecule type" value="Genomic_DNA"/>
</dbReference>
<dbReference type="InterPro" id="IPR000093">
    <property type="entry name" value="DNA_Rcmb_RecR"/>
</dbReference>
<keyword evidence="5 7" id="KW-0233">DNA recombination</keyword>
<organism evidence="9 10">
    <name type="scientific">Ostreibacterium oceani</name>
    <dbReference type="NCBI Taxonomy" id="2654998"/>
    <lineage>
        <taxon>Bacteria</taxon>
        <taxon>Pseudomonadati</taxon>
        <taxon>Pseudomonadota</taxon>
        <taxon>Gammaproteobacteria</taxon>
        <taxon>Cardiobacteriales</taxon>
        <taxon>Ostreibacteriaceae</taxon>
        <taxon>Ostreibacterium</taxon>
    </lineage>
</organism>
<dbReference type="Gene3D" id="3.40.1360.10">
    <property type="match status" value="1"/>
</dbReference>
<feature type="domain" description="Toprim" evidence="8">
    <location>
        <begin position="79"/>
        <end position="174"/>
    </location>
</feature>
<dbReference type="NCBIfam" id="TIGR00615">
    <property type="entry name" value="recR"/>
    <property type="match status" value="1"/>
</dbReference>
<dbReference type="SMART" id="SM00493">
    <property type="entry name" value="TOPRIM"/>
    <property type="match status" value="1"/>
</dbReference>
<evidence type="ECO:0000313" key="10">
    <source>
        <dbReference type="Proteomes" id="UP000471298"/>
    </source>
</evidence>
<gene>
    <name evidence="7 9" type="primary">recR</name>
    <name evidence="9" type="ORF">GCU85_03370</name>
</gene>
<dbReference type="GO" id="GO:0006310">
    <property type="term" value="P:DNA recombination"/>
    <property type="evidence" value="ECO:0007669"/>
    <property type="project" value="UniProtKB-UniRule"/>
</dbReference>
<dbReference type="GO" id="GO:0006281">
    <property type="term" value="P:DNA repair"/>
    <property type="evidence" value="ECO:0007669"/>
    <property type="project" value="UniProtKB-UniRule"/>
</dbReference>
<comment type="function">
    <text evidence="7">May play a role in DNA repair. It seems to be involved in an RecBC-independent recombinational process of DNA repair. It may act with RecF and RecO.</text>
</comment>
<dbReference type="SUPFAM" id="SSF111304">
    <property type="entry name" value="Recombination protein RecR"/>
    <property type="match status" value="1"/>
</dbReference>
<dbReference type="PROSITE" id="PS50880">
    <property type="entry name" value="TOPRIM"/>
    <property type="match status" value="1"/>
</dbReference>
<evidence type="ECO:0000313" key="9">
    <source>
        <dbReference type="EMBL" id="MPV85779.1"/>
    </source>
</evidence>
<evidence type="ECO:0000256" key="6">
    <source>
        <dbReference type="ARBA" id="ARBA00023204"/>
    </source>
</evidence>
<dbReference type="Pfam" id="PF21175">
    <property type="entry name" value="RecR_C"/>
    <property type="match status" value="1"/>
</dbReference>
<dbReference type="Gene3D" id="1.10.8.420">
    <property type="entry name" value="RecR Domain 1"/>
    <property type="match status" value="1"/>
</dbReference>
<keyword evidence="10" id="KW-1185">Reference proteome</keyword>
<reference evidence="9 10" key="1">
    <citation type="submission" date="2019-10" db="EMBL/GenBank/DDBJ databases">
        <title>Cardiobacteriales fam. a chemoheterotrophic member of the order Cardiobacteriales, and proposal of Cardiobacteriales fam. nov.</title>
        <authorList>
            <person name="Wang C."/>
        </authorList>
    </citation>
    <scope>NUCLEOTIDE SEQUENCE [LARGE SCALE GENOMIC DNA]</scope>
    <source>
        <strain evidence="9 10">ML27</strain>
    </source>
</reference>
<comment type="caution">
    <text evidence="9">The sequence shown here is derived from an EMBL/GenBank/DDBJ whole genome shotgun (WGS) entry which is preliminary data.</text>
</comment>
<dbReference type="HAMAP" id="MF_00017">
    <property type="entry name" value="RecR"/>
    <property type="match status" value="1"/>
</dbReference>
<accession>A0A6N7EWI4</accession>
<dbReference type="PANTHER" id="PTHR30446">
    <property type="entry name" value="RECOMBINATION PROTEIN RECR"/>
    <property type="match status" value="1"/>
</dbReference>
<sequence length="197" mass="21465">MFSEKVEHLIQALSLMPSVGKKTAQRLAIHLLQHDRAAATQIANAINAAVGSVGSCQRCRNLSEHPICHICRDSRRNDSLICVVEGPMDVIAIEQSTNFSGRYFVLMGHLSPLDGIGPNELGLDILEATLQSGQTQELILATNVNAEGDATAYYLAELARKYGVSTSRIAFGVPMGGELEYTDSYTLGHAFERRTQF</sequence>
<evidence type="ECO:0000259" key="8">
    <source>
        <dbReference type="PROSITE" id="PS50880"/>
    </source>
</evidence>
<dbReference type="FunFam" id="3.40.1360.10:FF:000001">
    <property type="entry name" value="Recombination protein RecR"/>
    <property type="match status" value="1"/>
</dbReference>
<comment type="similarity">
    <text evidence="7">Belongs to the RecR family.</text>
</comment>
<dbReference type="Gene3D" id="6.10.250.240">
    <property type="match status" value="1"/>
</dbReference>
<dbReference type="GO" id="GO:0003677">
    <property type="term" value="F:DNA binding"/>
    <property type="evidence" value="ECO:0007669"/>
    <property type="project" value="UniProtKB-UniRule"/>
</dbReference>